<feature type="domain" description="B box-type" evidence="4">
    <location>
        <begin position="21"/>
        <end position="62"/>
    </location>
</feature>
<dbReference type="InterPro" id="IPR003879">
    <property type="entry name" value="Butyrophylin_SPRY"/>
</dbReference>
<dbReference type="AlphaFoldDB" id="A0A8T3CXN2"/>
<dbReference type="Proteomes" id="UP000829720">
    <property type="component" value="Unassembled WGS sequence"/>
</dbReference>
<proteinExistence type="predicted"/>
<dbReference type="InterPro" id="IPR050143">
    <property type="entry name" value="TRIM/RBCC"/>
</dbReference>
<evidence type="ECO:0000313" key="6">
    <source>
        <dbReference type="EMBL" id="KAI1887178.1"/>
    </source>
</evidence>
<dbReference type="GO" id="GO:0008270">
    <property type="term" value="F:zinc ion binding"/>
    <property type="evidence" value="ECO:0007669"/>
    <property type="project" value="UniProtKB-KW"/>
</dbReference>
<dbReference type="InterPro" id="IPR043136">
    <property type="entry name" value="B30.2/SPRY_sf"/>
</dbReference>
<sequence length="297" mass="33788">MEVGRRKEVDGSKEGYGGREERMIVCKKHEERPQGFCVDEEMALCSLCESHNHDPTHKVITVEKAVSDLKERIRGNLIPMRDQQLKCKTFKVERDKIVQCRKRQIEYRCSRIPAERAGFAVPQTPVTLDPNSAHFKLTLSDELTSVEYANEKDYRPDNPERFGYCVNVVGSEGFSSGKHSWEVEVGYKPQWTIGVANESNNRKGQVKCGPQGAYRVLLLREGDQFYSSSGARFTLERKPQRIRVELDYEKGGCPSSTPVTCHTSTLLKTYLSRGFVRTYLRLVTVAERTQKNCGSVP</sequence>
<keyword evidence="2" id="KW-0862">Zinc</keyword>
<name>A0A8T3CXN2_9TELE</name>
<reference evidence="6" key="1">
    <citation type="submission" date="2021-01" db="EMBL/GenBank/DDBJ databases">
        <authorList>
            <person name="Zahm M."/>
            <person name="Roques C."/>
            <person name="Cabau C."/>
            <person name="Klopp C."/>
            <person name="Donnadieu C."/>
            <person name="Jouanno E."/>
            <person name="Lampietro C."/>
            <person name="Louis A."/>
            <person name="Herpin A."/>
            <person name="Echchiki A."/>
            <person name="Berthelot C."/>
            <person name="Parey E."/>
            <person name="Roest-Crollius H."/>
            <person name="Braasch I."/>
            <person name="Postlethwait J."/>
            <person name="Bobe J."/>
            <person name="Montfort J."/>
            <person name="Bouchez O."/>
            <person name="Begum T."/>
            <person name="Mejri S."/>
            <person name="Adams A."/>
            <person name="Chen W.-J."/>
            <person name="Guiguen Y."/>
        </authorList>
    </citation>
    <scope>NUCLEOTIDE SEQUENCE</scope>
    <source>
        <tissue evidence="6">Blood</tissue>
    </source>
</reference>
<dbReference type="SUPFAM" id="SSF57845">
    <property type="entry name" value="B-box zinc-binding domain"/>
    <property type="match status" value="1"/>
</dbReference>
<dbReference type="InterPro" id="IPR003877">
    <property type="entry name" value="SPRY_dom"/>
</dbReference>
<dbReference type="PRINTS" id="PR01407">
    <property type="entry name" value="BUTYPHLNCDUF"/>
</dbReference>
<organism evidence="6 7">
    <name type="scientific">Albula goreensis</name>
    <dbReference type="NCBI Taxonomy" id="1534307"/>
    <lineage>
        <taxon>Eukaryota</taxon>
        <taxon>Metazoa</taxon>
        <taxon>Chordata</taxon>
        <taxon>Craniata</taxon>
        <taxon>Vertebrata</taxon>
        <taxon>Euteleostomi</taxon>
        <taxon>Actinopterygii</taxon>
        <taxon>Neopterygii</taxon>
        <taxon>Teleostei</taxon>
        <taxon>Albuliformes</taxon>
        <taxon>Albulidae</taxon>
        <taxon>Albula</taxon>
    </lineage>
</organism>
<dbReference type="Pfam" id="PF00622">
    <property type="entry name" value="SPRY"/>
    <property type="match status" value="1"/>
</dbReference>
<dbReference type="PROSITE" id="PS50188">
    <property type="entry name" value="B302_SPRY"/>
    <property type="match status" value="1"/>
</dbReference>
<evidence type="ECO:0000259" key="5">
    <source>
        <dbReference type="PROSITE" id="PS50188"/>
    </source>
</evidence>
<dbReference type="PANTHER" id="PTHR24103">
    <property type="entry name" value="E3 UBIQUITIN-PROTEIN LIGASE TRIM"/>
    <property type="match status" value="1"/>
</dbReference>
<accession>A0A8T3CXN2</accession>
<dbReference type="SMART" id="SM00589">
    <property type="entry name" value="PRY"/>
    <property type="match status" value="1"/>
</dbReference>
<dbReference type="EMBL" id="JAERUA010000019">
    <property type="protein sequence ID" value="KAI1887178.1"/>
    <property type="molecule type" value="Genomic_DNA"/>
</dbReference>
<dbReference type="InterPro" id="IPR001870">
    <property type="entry name" value="B30.2/SPRY"/>
</dbReference>
<evidence type="ECO:0000256" key="1">
    <source>
        <dbReference type="ARBA" id="ARBA00022771"/>
    </source>
</evidence>
<dbReference type="OrthoDB" id="9049620at2759"/>
<dbReference type="Pfam" id="PF00643">
    <property type="entry name" value="zf-B_box"/>
    <property type="match status" value="1"/>
</dbReference>
<dbReference type="Pfam" id="PF13765">
    <property type="entry name" value="PRY"/>
    <property type="match status" value="1"/>
</dbReference>
<evidence type="ECO:0000256" key="3">
    <source>
        <dbReference type="PROSITE-ProRule" id="PRU00024"/>
    </source>
</evidence>
<dbReference type="InterPro" id="IPR013320">
    <property type="entry name" value="ConA-like_dom_sf"/>
</dbReference>
<dbReference type="PROSITE" id="PS50119">
    <property type="entry name" value="ZF_BBOX"/>
    <property type="match status" value="1"/>
</dbReference>
<evidence type="ECO:0000259" key="4">
    <source>
        <dbReference type="PROSITE" id="PS50119"/>
    </source>
</evidence>
<keyword evidence="1 3" id="KW-0863">Zinc-finger</keyword>
<dbReference type="SUPFAM" id="SSF49899">
    <property type="entry name" value="Concanavalin A-like lectins/glucanases"/>
    <property type="match status" value="1"/>
</dbReference>
<keyword evidence="7" id="KW-1185">Reference proteome</keyword>
<protein>
    <submittedName>
        <fullName evidence="6">Uncharacterized protein</fullName>
    </submittedName>
</protein>
<keyword evidence="1 3" id="KW-0479">Metal-binding</keyword>
<dbReference type="Gene3D" id="2.60.120.920">
    <property type="match status" value="1"/>
</dbReference>
<dbReference type="InterPro" id="IPR006574">
    <property type="entry name" value="PRY"/>
</dbReference>
<evidence type="ECO:0000256" key="2">
    <source>
        <dbReference type="ARBA" id="ARBA00022833"/>
    </source>
</evidence>
<comment type="caution">
    <text evidence="6">The sequence shown here is derived from an EMBL/GenBank/DDBJ whole genome shotgun (WGS) entry which is preliminary data.</text>
</comment>
<dbReference type="InterPro" id="IPR000315">
    <property type="entry name" value="Znf_B-box"/>
</dbReference>
<evidence type="ECO:0000313" key="7">
    <source>
        <dbReference type="Proteomes" id="UP000829720"/>
    </source>
</evidence>
<gene>
    <name evidence="6" type="ORF">AGOR_G00203460</name>
</gene>
<feature type="domain" description="B30.2/SPRY" evidence="5">
    <location>
        <begin position="106"/>
        <end position="297"/>
    </location>
</feature>
<dbReference type="Gene3D" id="3.30.160.60">
    <property type="entry name" value="Classic Zinc Finger"/>
    <property type="match status" value="1"/>
</dbReference>